<keyword evidence="10" id="KW-0614">Plasmid</keyword>
<dbReference type="Gene3D" id="1.10.443.10">
    <property type="entry name" value="Intergrase catalytic core"/>
    <property type="match status" value="1"/>
</dbReference>
<evidence type="ECO:0000259" key="7">
    <source>
        <dbReference type="PROSITE" id="PS51900"/>
    </source>
</evidence>
<reference evidence="11" key="3">
    <citation type="journal article" date="2013" name="Proc. Natl. Acad. Sci. U.S.A.">
        <title>Improving the coverage of the cyanobacterial phylum using diversity-driven genome sequencing.</title>
        <authorList>
            <person name="Shih P.M."/>
            <person name="Wu D."/>
            <person name="Latifi A."/>
            <person name="Axen S.D."/>
            <person name="Fewer D.P."/>
            <person name="Talla E."/>
            <person name="Calteau A."/>
            <person name="Cai F."/>
            <person name="Tandeau de Marsac N."/>
            <person name="Rippka R."/>
            <person name="Herdman M."/>
            <person name="Sivonen K."/>
            <person name="Coursin T."/>
            <person name="Laurent T."/>
            <person name="Goodwin L."/>
            <person name="Nolan M."/>
            <person name="Davenport K.W."/>
            <person name="Han C.S."/>
            <person name="Rubin E.M."/>
            <person name="Eisen J.A."/>
            <person name="Woyke T."/>
            <person name="Gugger M."/>
            <person name="Kerfeld C.A."/>
        </authorList>
    </citation>
    <scope>NUCLEOTIDE SEQUENCE [LARGE SCALE GENOMIC DNA]</scope>
    <source>
        <strain evidence="11">ATCC 29371 / PCC 7437</strain>
        <plasmid evidence="11">Plasmid pSTA7437.01</plasmid>
    </source>
</reference>
<keyword evidence="11" id="KW-1185">Reference proteome</keyword>
<feature type="domain" description="Core-binding (CB)" evidence="7">
    <location>
        <begin position="21"/>
        <end position="119"/>
    </location>
</feature>
<evidence type="ECO:0000256" key="5">
    <source>
        <dbReference type="PROSITE-ProRule" id="PRU01248"/>
    </source>
</evidence>
<feature type="domain" description="Tyr recombinase" evidence="6">
    <location>
        <begin position="165"/>
        <end position="355"/>
    </location>
</feature>
<dbReference type="eggNOG" id="COG4974">
    <property type="taxonomic scope" value="Bacteria"/>
</dbReference>
<dbReference type="RefSeq" id="WP_015194993.1">
    <property type="nucleotide sequence ID" value="NC_019748.1"/>
</dbReference>
<dbReference type="InterPro" id="IPR002104">
    <property type="entry name" value="Integrase_catalytic"/>
</dbReference>
<comment type="similarity">
    <text evidence="1">Belongs to the 'phage' integrase family.</text>
</comment>
<dbReference type="KEGG" id="scs:Sta7437_3848"/>
<dbReference type="EMBL" id="CP003653">
    <property type="protein sequence ID" value="AFZ37536.1"/>
    <property type="molecule type" value="Genomic_DNA"/>
</dbReference>
<dbReference type="PROSITE" id="PS51900">
    <property type="entry name" value="CB"/>
    <property type="match status" value="1"/>
</dbReference>
<dbReference type="PATRIC" id="fig|111780.3.peg.3992"/>
<keyword evidence="3 5" id="KW-0238">DNA-binding</keyword>
<dbReference type="Pfam" id="PF00589">
    <property type="entry name" value="Phage_integrase"/>
    <property type="match status" value="1"/>
</dbReference>
<dbReference type="InterPro" id="IPR010998">
    <property type="entry name" value="Integrase_recombinase_N"/>
</dbReference>
<evidence type="ECO:0000259" key="6">
    <source>
        <dbReference type="PROSITE" id="PS51898"/>
    </source>
</evidence>
<dbReference type="Proteomes" id="UP000010473">
    <property type="component" value="Plasmid pSTA7437.01"/>
</dbReference>
<dbReference type="HOGENOM" id="CLU_027562_9_6_3"/>
<dbReference type="InterPro" id="IPR011010">
    <property type="entry name" value="DNA_brk_join_enz"/>
</dbReference>
<sequence length="364" mass="42654">MRVQKVNIRGQTSWVLLSDDYLPIEPVTDYLQHLMALGKAPNTLKNYAHHLKLFFEYLEAYSLDWTQCWEKELAEFMLWLQLPDSIPGVPSIAPQTAKRTEKTVNIMMSVIYQFYEFHARNQRIESRELYQTSYPVQRRYKSLLYEMKKDKRVKTKRLKVKEPRTFPGCLTKEEVQTLVDNCANLRDKFLIVLLYHSGMRIGEALGLRHSDIHSEMGLNEIHVIPRDDNLNDARVKDGETRIISVPRQTIQAYENYVLDDDFPDVDSDYVFINMWRNEIGSPMRYSTAQSLFRRLSEKTGIEATAHLLRHTHATELIRAGMDLIYVQERLGHASIQTTIDTYVHLLNKDQKAAYKQYLAKCEED</sequence>
<evidence type="ECO:0000256" key="3">
    <source>
        <dbReference type="ARBA" id="ARBA00023125"/>
    </source>
</evidence>
<dbReference type="STRING" id="111780.Sta7437_3848"/>
<dbReference type="InterPro" id="IPR050090">
    <property type="entry name" value="Tyrosine_recombinase_XerCD"/>
</dbReference>
<dbReference type="GO" id="GO:0003677">
    <property type="term" value="F:DNA binding"/>
    <property type="evidence" value="ECO:0007669"/>
    <property type="project" value="UniProtKB-UniRule"/>
</dbReference>
<reference evidence="10" key="2">
    <citation type="submission" date="2012-06" db="EMBL/GenBank/DDBJ databases">
        <title>Finished plasmid 1 of genome of Stanieria cyanosphaera PCC 7437.</title>
        <authorList>
            <consortium name="US DOE Joint Genome Institute"/>
            <person name="Gugger M."/>
            <person name="Coursin T."/>
            <person name="Rippka R."/>
            <person name="Tandeau De Marsac N."/>
            <person name="Huntemann M."/>
            <person name="Wei C.-L."/>
            <person name="Han J."/>
            <person name="Detter J.C."/>
            <person name="Han C."/>
            <person name="Tapia R."/>
            <person name="Davenport K."/>
            <person name="Daligault H."/>
            <person name="Erkkila T."/>
            <person name="Gu W."/>
            <person name="Munk A.C.C."/>
            <person name="Teshima H."/>
            <person name="Xu Y."/>
            <person name="Chain P."/>
            <person name="Chen A."/>
            <person name="Krypides N."/>
            <person name="Mavromatis K."/>
            <person name="Markowitz V."/>
            <person name="Szeto E."/>
            <person name="Ivanova N."/>
            <person name="Mikhailova N."/>
            <person name="Ovchinnikova G."/>
            <person name="Pagani I."/>
            <person name="Pati A."/>
            <person name="Goodwin L."/>
            <person name="Peters L."/>
            <person name="Pitluck S."/>
            <person name="Woyke T."/>
            <person name="Kerfeld C."/>
        </authorList>
    </citation>
    <scope>NUCLEOTIDE SEQUENCE</scope>
    <source>
        <strain evidence="10">PCC 7437</strain>
        <plasmid evidence="10">pSTA7437.01</plasmid>
    </source>
</reference>
<evidence type="ECO:0000256" key="1">
    <source>
        <dbReference type="ARBA" id="ARBA00008857"/>
    </source>
</evidence>
<dbReference type="Proteomes" id="UP000010473">
    <property type="component" value="Chromosome"/>
</dbReference>
<dbReference type="AlphaFoldDB" id="K9Y202"/>
<reference evidence="8" key="1">
    <citation type="submission" date="2012-06" db="EMBL/GenBank/DDBJ databases">
        <title>Finished chromosome of genome of Stanieria cyanosphaera PCC 7437.</title>
        <authorList>
            <consortium name="US DOE Joint Genome Institute"/>
            <person name="Gugger M."/>
            <person name="Coursin T."/>
            <person name="Rippka R."/>
            <person name="Tandeau De Marsac N."/>
            <person name="Huntemann M."/>
            <person name="Wei C.-L."/>
            <person name="Han J."/>
            <person name="Detter J.C."/>
            <person name="Han C."/>
            <person name="Tapia R."/>
            <person name="Davenport K."/>
            <person name="Daligault H."/>
            <person name="Erkkila T."/>
            <person name="Gu W."/>
            <person name="Munk A.C.C."/>
            <person name="Teshima H."/>
            <person name="Xu Y."/>
            <person name="Chain P."/>
            <person name="Chen A."/>
            <person name="Krypides N."/>
            <person name="Mavromatis K."/>
            <person name="Markowitz V."/>
            <person name="Szeto E."/>
            <person name="Ivanova N."/>
            <person name="Mikhailova N."/>
            <person name="Ovchinnikova G."/>
            <person name="Pagani I."/>
            <person name="Pati A."/>
            <person name="Goodwin L."/>
            <person name="Peters L."/>
            <person name="Pitluck S."/>
            <person name="Woyke T."/>
            <person name="Kerfeld C."/>
        </authorList>
    </citation>
    <scope>NUCLEOTIDE SEQUENCE</scope>
    <source>
        <strain evidence="8">PCC 7437</strain>
    </source>
</reference>
<dbReference type="GO" id="GO:0006310">
    <property type="term" value="P:DNA recombination"/>
    <property type="evidence" value="ECO:0007669"/>
    <property type="project" value="UniProtKB-KW"/>
</dbReference>
<proteinExistence type="inferred from homology"/>
<dbReference type="InterPro" id="IPR013762">
    <property type="entry name" value="Integrase-like_cat_sf"/>
</dbReference>
<evidence type="ECO:0000313" key="8">
    <source>
        <dbReference type="EMBL" id="AFZ37333.1"/>
    </source>
</evidence>
<dbReference type="GO" id="GO:0015074">
    <property type="term" value="P:DNA integration"/>
    <property type="evidence" value="ECO:0007669"/>
    <property type="project" value="UniProtKB-KW"/>
</dbReference>
<dbReference type="Gene3D" id="1.10.150.130">
    <property type="match status" value="1"/>
</dbReference>
<dbReference type="EMBL" id="CP003653">
    <property type="protein sequence ID" value="AFZ37333.1"/>
    <property type="molecule type" value="Genomic_DNA"/>
</dbReference>
<protein>
    <submittedName>
        <fullName evidence="10">Integrase family protein</fullName>
    </submittedName>
</protein>
<evidence type="ECO:0000313" key="9">
    <source>
        <dbReference type="EMBL" id="AFZ37536.1"/>
    </source>
</evidence>
<dbReference type="Pfam" id="PF02899">
    <property type="entry name" value="Phage_int_SAM_1"/>
    <property type="match status" value="1"/>
</dbReference>
<evidence type="ECO:0000313" key="10">
    <source>
        <dbReference type="EMBL" id="AFZ38017.1"/>
    </source>
</evidence>
<dbReference type="SUPFAM" id="SSF56349">
    <property type="entry name" value="DNA breaking-rejoining enzymes"/>
    <property type="match status" value="1"/>
</dbReference>
<dbReference type="OrthoDB" id="9803188at2"/>
<evidence type="ECO:0000313" key="11">
    <source>
        <dbReference type="Proteomes" id="UP000010473"/>
    </source>
</evidence>
<dbReference type="KEGG" id="scs:Sta7437_4059"/>
<dbReference type="InterPro" id="IPR004107">
    <property type="entry name" value="Integrase_SAM-like_N"/>
</dbReference>
<dbReference type="KEGG" id="scs:Sta7437_4558"/>
<dbReference type="PANTHER" id="PTHR30349">
    <property type="entry name" value="PHAGE INTEGRASE-RELATED"/>
    <property type="match status" value="1"/>
</dbReference>
<dbReference type="EMBL" id="CP003654">
    <property type="protein sequence ID" value="AFZ38017.1"/>
    <property type="molecule type" value="Genomic_DNA"/>
</dbReference>
<evidence type="ECO:0000256" key="4">
    <source>
        <dbReference type="ARBA" id="ARBA00023172"/>
    </source>
</evidence>
<keyword evidence="2" id="KW-0229">DNA integration</keyword>
<accession>K9Y202</accession>
<dbReference type="PROSITE" id="PS51898">
    <property type="entry name" value="TYR_RECOMBINASE"/>
    <property type="match status" value="1"/>
</dbReference>
<name>K9Y202_STAC7</name>
<keyword evidence="4" id="KW-0233">DNA recombination</keyword>
<organism evidence="10 11">
    <name type="scientific">Stanieria cyanosphaera (strain ATCC 29371 / PCC 7437)</name>
    <dbReference type="NCBI Taxonomy" id="111780"/>
    <lineage>
        <taxon>Bacteria</taxon>
        <taxon>Bacillati</taxon>
        <taxon>Cyanobacteriota</taxon>
        <taxon>Cyanophyceae</taxon>
        <taxon>Pleurocapsales</taxon>
        <taxon>Dermocarpellaceae</taxon>
        <taxon>Stanieria</taxon>
    </lineage>
</organism>
<dbReference type="PANTHER" id="PTHR30349:SF41">
    <property type="entry name" value="INTEGRASE_RECOMBINASE PROTEIN MJ0367-RELATED"/>
    <property type="match status" value="1"/>
</dbReference>
<geneLocation type="plasmid" evidence="10 11">
    <name>pSTA7437.01</name>
</geneLocation>
<dbReference type="InterPro" id="IPR044068">
    <property type="entry name" value="CB"/>
</dbReference>
<gene>
    <name evidence="8" type="ordered locus">Sta7437_3848</name>
    <name evidence="9" type="ordered locus">Sta7437_4059</name>
    <name evidence="10" type="ordered locus">Sta7437_4558</name>
</gene>
<evidence type="ECO:0000256" key="2">
    <source>
        <dbReference type="ARBA" id="ARBA00022908"/>
    </source>
</evidence>